<dbReference type="GO" id="GO:0016791">
    <property type="term" value="F:phosphatase activity"/>
    <property type="evidence" value="ECO:0007669"/>
    <property type="project" value="TreeGrafter"/>
</dbReference>
<dbReference type="InterPro" id="IPR050645">
    <property type="entry name" value="Histidine_acid_phosphatase"/>
</dbReference>
<dbReference type="EMBL" id="CADEBC010000514">
    <property type="protein sequence ID" value="CAB3242511.1"/>
    <property type="molecule type" value="Genomic_DNA"/>
</dbReference>
<evidence type="ECO:0000256" key="1">
    <source>
        <dbReference type="ARBA" id="ARBA00005375"/>
    </source>
</evidence>
<gene>
    <name evidence="2" type="ORF">APLA_LOCUS9043</name>
</gene>
<name>A0A8S1A7G5_ARCPL</name>
<evidence type="ECO:0008006" key="4">
    <source>
        <dbReference type="Google" id="ProtNLM"/>
    </source>
</evidence>
<accession>A0A8S1A7G5</accession>
<proteinExistence type="inferred from homology"/>
<organism evidence="2 3">
    <name type="scientific">Arctia plantaginis</name>
    <name type="common">Wood tiger moth</name>
    <name type="synonym">Phalaena plantaginis</name>
    <dbReference type="NCBI Taxonomy" id="874455"/>
    <lineage>
        <taxon>Eukaryota</taxon>
        <taxon>Metazoa</taxon>
        <taxon>Ecdysozoa</taxon>
        <taxon>Arthropoda</taxon>
        <taxon>Hexapoda</taxon>
        <taxon>Insecta</taxon>
        <taxon>Pterygota</taxon>
        <taxon>Neoptera</taxon>
        <taxon>Endopterygota</taxon>
        <taxon>Lepidoptera</taxon>
        <taxon>Glossata</taxon>
        <taxon>Ditrysia</taxon>
        <taxon>Noctuoidea</taxon>
        <taxon>Erebidae</taxon>
        <taxon>Arctiinae</taxon>
        <taxon>Arctia</taxon>
    </lineage>
</organism>
<comment type="caution">
    <text evidence="2">The sequence shown here is derived from an EMBL/GenBank/DDBJ whole genome shotgun (WGS) entry which is preliminary data.</text>
</comment>
<dbReference type="SUPFAM" id="SSF53254">
    <property type="entry name" value="Phosphoglycerate mutase-like"/>
    <property type="match status" value="1"/>
</dbReference>
<reference evidence="2 3" key="1">
    <citation type="submission" date="2020-04" db="EMBL/GenBank/DDBJ databases">
        <authorList>
            <person name="Wallbank WR R."/>
            <person name="Pardo Diaz C."/>
            <person name="Kozak K."/>
            <person name="Martin S."/>
            <person name="Jiggins C."/>
            <person name="Moest M."/>
            <person name="Warren A I."/>
            <person name="Byers J.R.P. K."/>
            <person name="Montejo-Kovacevich G."/>
            <person name="Yen C E."/>
        </authorList>
    </citation>
    <scope>NUCLEOTIDE SEQUENCE [LARGE SCALE GENOMIC DNA]</scope>
</reference>
<dbReference type="Gene3D" id="3.40.50.1240">
    <property type="entry name" value="Phosphoglycerate mutase-like"/>
    <property type="match status" value="1"/>
</dbReference>
<evidence type="ECO:0000313" key="3">
    <source>
        <dbReference type="Proteomes" id="UP000494106"/>
    </source>
</evidence>
<dbReference type="PANTHER" id="PTHR11567">
    <property type="entry name" value="ACID PHOSPHATASE-RELATED"/>
    <property type="match status" value="1"/>
</dbReference>
<dbReference type="AlphaFoldDB" id="A0A8S1A7G5"/>
<sequence length="348" mass="39649">MVHRHGDRAPIPLTIQYIGNSQEVLELTNKYGYGQLTDAGRLCGYKLGKYIRRRYGGLLSTRYNKTEIYIRSTDSTRTKMTVLAAMAAVYPAGEDNWSNDVNWTPVPYTTVPVKYDDLLAVFNCPVFINEYKRRQENPLPGLAKYKNLMTELSDVLGVNITKKSSTFYFMYDAFTSQKGLGIPLSPRIEELLPNIAIAAGESLEYTFGNKSYLSLQAGVLLKEFDREVDKLLKGKDIPRIRVYSAHDITVFQFASILGISPPIGVPKYGALLSLELRRDVETGQYIVVPVYLKDPDAEEMYLHIAGCDEFCDLDSFRNLTSKYMLEEKEWRQLCEYHEDFEIDSSPID</sequence>
<dbReference type="InterPro" id="IPR029033">
    <property type="entry name" value="His_PPase_superfam"/>
</dbReference>
<dbReference type="CDD" id="cd07061">
    <property type="entry name" value="HP_HAP_like"/>
    <property type="match status" value="1"/>
</dbReference>
<dbReference type="InterPro" id="IPR000560">
    <property type="entry name" value="His_Pase_clade-2"/>
</dbReference>
<evidence type="ECO:0000313" key="2">
    <source>
        <dbReference type="EMBL" id="CAB3242511.1"/>
    </source>
</evidence>
<dbReference type="PANTHER" id="PTHR11567:SF171">
    <property type="entry name" value="ACID PHOSPHATASE FAMILY"/>
    <property type="match status" value="1"/>
</dbReference>
<protein>
    <recommendedName>
        <fullName evidence="4">Acid phosphatase</fullName>
    </recommendedName>
</protein>
<dbReference type="OrthoDB" id="258392at2759"/>
<comment type="similarity">
    <text evidence="1">Belongs to the histidine acid phosphatase family.</text>
</comment>
<dbReference type="Proteomes" id="UP000494106">
    <property type="component" value="Unassembled WGS sequence"/>
</dbReference>
<keyword evidence="3" id="KW-1185">Reference proteome</keyword>
<dbReference type="Pfam" id="PF00328">
    <property type="entry name" value="His_Phos_2"/>
    <property type="match status" value="1"/>
</dbReference>